<reference evidence="2" key="1">
    <citation type="submission" date="2020-02" db="EMBL/GenBank/DDBJ databases">
        <authorList>
            <person name="Meier V. D."/>
        </authorList>
    </citation>
    <scope>NUCLEOTIDE SEQUENCE</scope>
    <source>
        <strain evidence="2">AVDCRST_MAG59</strain>
    </source>
</reference>
<dbReference type="EMBL" id="CADCWF010000248">
    <property type="protein sequence ID" value="CAA9570062.1"/>
    <property type="molecule type" value="Genomic_DNA"/>
</dbReference>
<sequence length="88" mass="9052">MRTLTDLRGRVGTWRGLSATAEELAGLAELAADDPELAAGVDTETAALIAAVDQLELESTLGGPYDASDAILVVHSGEGGIDAQDWAE</sequence>
<gene>
    <name evidence="2" type="ORF">AVDCRST_MAG59-3428</name>
</gene>
<dbReference type="PANTHER" id="PTHR43116">
    <property type="entry name" value="PEPTIDE CHAIN RELEASE FACTOR 2"/>
    <property type="match status" value="1"/>
</dbReference>
<dbReference type="SUPFAM" id="SSF75620">
    <property type="entry name" value="Release factor"/>
    <property type="match status" value="1"/>
</dbReference>
<proteinExistence type="predicted"/>
<evidence type="ECO:0000259" key="1">
    <source>
        <dbReference type="Pfam" id="PF03462"/>
    </source>
</evidence>
<feature type="domain" description="Peptide chain release factor" evidence="1">
    <location>
        <begin position="2"/>
        <end position="88"/>
    </location>
</feature>
<accession>A0A6J4V6H4</accession>
<dbReference type="AlphaFoldDB" id="A0A6J4V6H4"/>
<feature type="non-terminal residue" evidence="2">
    <location>
        <position position="88"/>
    </location>
</feature>
<dbReference type="InterPro" id="IPR045853">
    <property type="entry name" value="Pep_chain_release_fac_I_sf"/>
</dbReference>
<name>A0A6J4V6H4_9BACT</name>
<organism evidence="2">
    <name type="scientific">uncultured Thermomicrobiales bacterium</name>
    <dbReference type="NCBI Taxonomy" id="1645740"/>
    <lineage>
        <taxon>Bacteria</taxon>
        <taxon>Pseudomonadati</taxon>
        <taxon>Thermomicrobiota</taxon>
        <taxon>Thermomicrobia</taxon>
        <taxon>Thermomicrobiales</taxon>
        <taxon>environmental samples</taxon>
    </lineage>
</organism>
<protein>
    <recommendedName>
        <fullName evidence="1">Peptide chain release factor domain-containing protein</fullName>
    </recommendedName>
</protein>
<dbReference type="GO" id="GO:0006415">
    <property type="term" value="P:translational termination"/>
    <property type="evidence" value="ECO:0007669"/>
    <property type="project" value="InterPro"/>
</dbReference>
<dbReference type="Gene3D" id="1.20.58.410">
    <property type="entry name" value="Release factor"/>
    <property type="match status" value="1"/>
</dbReference>
<dbReference type="PANTHER" id="PTHR43116:SF3">
    <property type="entry name" value="CLASS I PEPTIDE CHAIN RELEASE FACTOR"/>
    <property type="match status" value="1"/>
</dbReference>
<dbReference type="InterPro" id="IPR005139">
    <property type="entry name" value="PCRF"/>
</dbReference>
<evidence type="ECO:0000313" key="2">
    <source>
        <dbReference type="EMBL" id="CAA9570062.1"/>
    </source>
</evidence>
<dbReference type="Pfam" id="PF03462">
    <property type="entry name" value="PCRF"/>
    <property type="match status" value="1"/>
</dbReference>